<evidence type="ECO:0000259" key="2">
    <source>
        <dbReference type="PROSITE" id="PS50175"/>
    </source>
</evidence>
<accession>A0A2P6RSF7</accession>
<dbReference type="PANTHER" id="PTHR33240:SF15">
    <property type="entry name" value="GAG-PRO-LIKE PROTEIN"/>
    <property type="match status" value="1"/>
</dbReference>
<dbReference type="Proteomes" id="UP000238479">
    <property type="component" value="Chromosome 2"/>
</dbReference>
<dbReference type="InterPro" id="IPR021109">
    <property type="entry name" value="Peptidase_aspartic_dom_sf"/>
</dbReference>
<sequence>MAQHLKPLYITAYIEGYPITKVLVDNGAAVNVLPTAVMKKLRRTKSDLLPSDITVSNFSGGKSRPRGILPLDVTVGEKTNMTAFFVVDSSAHYNALLGRDWIHQNLCVPSSLHQVLIFWHGDKIEVIPADNNPFQASNNVVEARFYEDDIGYFTFSGRDSKGRPTQVTAQKIVNLGSEDVLQDAERPTLVDLFKDNINV</sequence>
<dbReference type="GO" id="GO:0004190">
    <property type="term" value="F:aspartic-type endopeptidase activity"/>
    <property type="evidence" value="ECO:0007669"/>
    <property type="project" value="InterPro"/>
</dbReference>
<gene>
    <name evidence="3" type="ORF">RchiOBHm_Chr2g0121061</name>
</gene>
<comment type="caution">
    <text evidence="3">The sequence shown here is derived from an EMBL/GenBank/DDBJ whole genome shotgun (WGS) entry which is preliminary data.</text>
</comment>
<dbReference type="AlphaFoldDB" id="A0A2P6RSF7"/>
<feature type="domain" description="Peptidase A2" evidence="2">
    <location>
        <begin position="20"/>
        <end position="101"/>
    </location>
</feature>
<evidence type="ECO:0000256" key="1">
    <source>
        <dbReference type="ARBA" id="ARBA00022801"/>
    </source>
</evidence>
<evidence type="ECO:0000313" key="3">
    <source>
        <dbReference type="EMBL" id="PRQ49362.1"/>
    </source>
</evidence>
<dbReference type="SUPFAM" id="SSF50630">
    <property type="entry name" value="Acid proteases"/>
    <property type="match status" value="1"/>
</dbReference>
<dbReference type="EMBL" id="PDCK01000040">
    <property type="protein sequence ID" value="PRQ49362.1"/>
    <property type="molecule type" value="Genomic_DNA"/>
</dbReference>
<dbReference type="PANTHER" id="PTHR33240">
    <property type="entry name" value="OS08G0508500 PROTEIN"/>
    <property type="match status" value="1"/>
</dbReference>
<reference evidence="3 4" key="1">
    <citation type="journal article" date="2018" name="Nat. Genet.">
        <title>The Rosa genome provides new insights in the design of modern roses.</title>
        <authorList>
            <person name="Bendahmane M."/>
        </authorList>
    </citation>
    <scope>NUCLEOTIDE SEQUENCE [LARGE SCALE GENOMIC DNA]</scope>
    <source>
        <strain evidence="4">cv. Old Blush</strain>
    </source>
</reference>
<name>A0A2P6RSF7_ROSCH</name>
<proteinExistence type="predicted"/>
<dbReference type="InterPro" id="IPR001995">
    <property type="entry name" value="Peptidase_A2_cat"/>
</dbReference>
<dbReference type="GO" id="GO:0006508">
    <property type="term" value="P:proteolysis"/>
    <property type="evidence" value="ECO:0007669"/>
    <property type="project" value="InterPro"/>
</dbReference>
<keyword evidence="4" id="KW-1185">Reference proteome</keyword>
<keyword evidence="1" id="KW-0378">Hydrolase</keyword>
<evidence type="ECO:0000313" key="4">
    <source>
        <dbReference type="Proteomes" id="UP000238479"/>
    </source>
</evidence>
<organism evidence="3 4">
    <name type="scientific">Rosa chinensis</name>
    <name type="common">China rose</name>
    <dbReference type="NCBI Taxonomy" id="74649"/>
    <lineage>
        <taxon>Eukaryota</taxon>
        <taxon>Viridiplantae</taxon>
        <taxon>Streptophyta</taxon>
        <taxon>Embryophyta</taxon>
        <taxon>Tracheophyta</taxon>
        <taxon>Spermatophyta</taxon>
        <taxon>Magnoliopsida</taxon>
        <taxon>eudicotyledons</taxon>
        <taxon>Gunneridae</taxon>
        <taxon>Pentapetalae</taxon>
        <taxon>rosids</taxon>
        <taxon>fabids</taxon>
        <taxon>Rosales</taxon>
        <taxon>Rosaceae</taxon>
        <taxon>Rosoideae</taxon>
        <taxon>Rosoideae incertae sedis</taxon>
        <taxon>Rosa</taxon>
    </lineage>
</organism>
<dbReference type="STRING" id="74649.A0A2P6RSF7"/>
<dbReference type="OMA" id="WIHRMGA"/>
<dbReference type="Gramene" id="PRQ49362">
    <property type="protein sequence ID" value="PRQ49362"/>
    <property type="gene ID" value="RchiOBHm_Chr2g0121061"/>
</dbReference>
<dbReference type="PROSITE" id="PS50175">
    <property type="entry name" value="ASP_PROT_RETROV"/>
    <property type="match status" value="1"/>
</dbReference>
<dbReference type="CDD" id="cd00303">
    <property type="entry name" value="retropepsin_like"/>
    <property type="match status" value="1"/>
</dbReference>
<dbReference type="Gene3D" id="2.40.70.10">
    <property type="entry name" value="Acid Proteases"/>
    <property type="match status" value="1"/>
</dbReference>
<protein>
    <submittedName>
        <fullName evidence="3">Putative aspartic peptidase domain-containing protein</fullName>
    </submittedName>
</protein>